<dbReference type="Proteomes" id="UP000092993">
    <property type="component" value="Unassembled WGS sequence"/>
</dbReference>
<dbReference type="STRING" id="5627.A0A1C7MAE1"/>
<dbReference type="EMBL" id="LUGG01000006">
    <property type="protein sequence ID" value="OBZ73880.1"/>
    <property type="molecule type" value="Genomic_DNA"/>
</dbReference>
<dbReference type="OrthoDB" id="661148at2759"/>
<proteinExistence type="predicted"/>
<gene>
    <name evidence="1" type="ORF">A0H81_06379</name>
</gene>
<protein>
    <submittedName>
        <fullName evidence="1">Uncharacterized protein</fullName>
    </submittedName>
</protein>
<sequence length="102" mass="11411">MHVFFKLARPLDQFPELNLPKLYLSPAGPPDGTLNEASPTVAGRWFRCVSCAKDFCEACEQSDVHDDTHVSLVFKSTVDLLVFTHFVGVEMPVCWRGPRSNS</sequence>
<organism evidence="1 2">
    <name type="scientific">Grifola frondosa</name>
    <name type="common">Maitake</name>
    <name type="synonym">Polyporus frondosus</name>
    <dbReference type="NCBI Taxonomy" id="5627"/>
    <lineage>
        <taxon>Eukaryota</taxon>
        <taxon>Fungi</taxon>
        <taxon>Dikarya</taxon>
        <taxon>Basidiomycota</taxon>
        <taxon>Agaricomycotina</taxon>
        <taxon>Agaricomycetes</taxon>
        <taxon>Polyporales</taxon>
        <taxon>Grifolaceae</taxon>
        <taxon>Grifola</taxon>
    </lineage>
</organism>
<evidence type="ECO:0000313" key="1">
    <source>
        <dbReference type="EMBL" id="OBZ73880.1"/>
    </source>
</evidence>
<comment type="caution">
    <text evidence="1">The sequence shown here is derived from an EMBL/GenBank/DDBJ whole genome shotgun (WGS) entry which is preliminary data.</text>
</comment>
<dbReference type="OMA" id="ESHVFIV"/>
<keyword evidence="2" id="KW-1185">Reference proteome</keyword>
<accession>A0A1C7MAE1</accession>
<name>A0A1C7MAE1_GRIFR</name>
<dbReference type="AlphaFoldDB" id="A0A1C7MAE1"/>
<reference evidence="1 2" key="1">
    <citation type="submission" date="2016-03" db="EMBL/GenBank/DDBJ databases">
        <title>Whole genome sequencing of Grifola frondosa 9006-11.</title>
        <authorList>
            <person name="Min B."/>
            <person name="Park H."/>
            <person name="Kim J.-G."/>
            <person name="Cho H."/>
            <person name="Oh Y.-L."/>
            <person name="Kong W.-S."/>
            <person name="Choi I.-G."/>
        </authorList>
    </citation>
    <scope>NUCLEOTIDE SEQUENCE [LARGE SCALE GENOMIC DNA]</scope>
    <source>
        <strain evidence="1 2">9006-11</strain>
    </source>
</reference>
<evidence type="ECO:0000313" key="2">
    <source>
        <dbReference type="Proteomes" id="UP000092993"/>
    </source>
</evidence>